<evidence type="ECO:0000256" key="2">
    <source>
        <dbReference type="ARBA" id="ARBA00022603"/>
    </source>
</evidence>
<dbReference type="GO" id="GO:0032259">
    <property type="term" value="P:methylation"/>
    <property type="evidence" value="ECO:0007669"/>
    <property type="project" value="UniProtKB-KW"/>
</dbReference>
<keyword evidence="2 4" id="KW-0489">Methyltransferase</keyword>
<accession>A0A1T5I9L4</accession>
<organism evidence="4 5">
    <name type="scientific">Maledivibacter halophilus</name>
    <dbReference type="NCBI Taxonomy" id="36842"/>
    <lineage>
        <taxon>Bacteria</taxon>
        <taxon>Bacillati</taxon>
        <taxon>Bacillota</taxon>
        <taxon>Clostridia</taxon>
        <taxon>Peptostreptococcales</taxon>
        <taxon>Caminicellaceae</taxon>
        <taxon>Maledivibacter</taxon>
    </lineage>
</organism>
<keyword evidence="3 4" id="KW-0808">Transferase</keyword>
<dbReference type="InterPro" id="IPR010426">
    <property type="entry name" value="MTTB_MeTrfase"/>
</dbReference>
<dbReference type="Proteomes" id="UP000190285">
    <property type="component" value="Unassembled WGS sequence"/>
</dbReference>
<dbReference type="STRING" id="36842.SAMN02194393_00089"/>
<dbReference type="RefSeq" id="WP_079488515.1">
    <property type="nucleotide sequence ID" value="NZ_FUZT01000001.1"/>
</dbReference>
<comment type="similarity">
    <text evidence="1">Belongs to the trimethylamine methyltransferase family.</text>
</comment>
<evidence type="ECO:0000256" key="3">
    <source>
        <dbReference type="ARBA" id="ARBA00022679"/>
    </source>
</evidence>
<evidence type="ECO:0000313" key="4">
    <source>
        <dbReference type="EMBL" id="SKC35861.1"/>
    </source>
</evidence>
<dbReference type="InterPro" id="IPR038601">
    <property type="entry name" value="MttB-like_sf"/>
</dbReference>
<dbReference type="Pfam" id="PF06253">
    <property type="entry name" value="MTTB"/>
    <property type="match status" value="1"/>
</dbReference>
<dbReference type="Gene3D" id="3.20.20.480">
    <property type="entry name" value="Trimethylamine methyltransferase-like"/>
    <property type="match status" value="1"/>
</dbReference>
<dbReference type="AlphaFoldDB" id="A0A1T5I9L4"/>
<dbReference type="EMBL" id="FUZT01000001">
    <property type="protein sequence ID" value="SKC35861.1"/>
    <property type="molecule type" value="Genomic_DNA"/>
</dbReference>
<name>A0A1T5I9L4_9FIRM</name>
<proteinExistence type="inferred from homology"/>
<keyword evidence="5" id="KW-1185">Reference proteome</keyword>
<evidence type="ECO:0000313" key="5">
    <source>
        <dbReference type="Proteomes" id="UP000190285"/>
    </source>
</evidence>
<dbReference type="OrthoDB" id="5418352at2"/>
<protein>
    <submittedName>
        <fullName evidence="4">Trimethylamine---corrinoid protein Co-methyltransferase</fullName>
    </submittedName>
</protein>
<dbReference type="GO" id="GO:0015948">
    <property type="term" value="P:methanogenesis"/>
    <property type="evidence" value="ECO:0007669"/>
    <property type="project" value="InterPro"/>
</dbReference>
<reference evidence="4 5" key="1">
    <citation type="submission" date="2017-02" db="EMBL/GenBank/DDBJ databases">
        <authorList>
            <person name="Peterson S.W."/>
        </authorList>
    </citation>
    <scope>NUCLEOTIDE SEQUENCE [LARGE SCALE GENOMIC DNA]</scope>
    <source>
        <strain evidence="4 5">M1</strain>
    </source>
</reference>
<dbReference type="GO" id="GO:0008168">
    <property type="term" value="F:methyltransferase activity"/>
    <property type="evidence" value="ECO:0007669"/>
    <property type="project" value="UniProtKB-KW"/>
</dbReference>
<sequence length="504" mass="55956">MARRRKRVNQYSDKLDHSIRSNQVNNDSVQFSVLSKTQCERIFNGVLEVLEHVGVDIHHKEAVELLRKAGCWVENDGIRVKIPSYVVKQAISTAPSRIVLSDRNKKRTMFMEGNNSYFGPGPTNLNFIDVYTGERRPVTKNDVFNTAKVVDALPNMDYCMSLANITDCTPQLADVHEIHAMLQNTEKPICAWSFDLENLKTIIKMFEAVAGGAEELQKNPNIIFYSEPTTPMVHTKEAVDKLLYMAEKRLPQLYTPAVQAGATGPATRAGTLIINTVDTLTGLVIAQVKSPGAPCVCGGVITNMDMKTTACCYGSSPEFTLMHAAAVELIRYLGIPTWSTAGCSDAKIVDEQVSIEEAITIFGAALSGANIIHDVGFLNSGLCGSLEGVVMGDEIIGMVRSIMRGVRVDDESLALDVIEKVGPGGHFLAEEHTMKNFRREFWQPVCMSRENYEKWLKDGKLTYKQKVNMRARKILETHNPQKLPDDIVAKLDELVAKAEIKYKK</sequence>
<gene>
    <name evidence="4" type="ORF">SAMN02194393_00089</name>
</gene>
<evidence type="ECO:0000256" key="1">
    <source>
        <dbReference type="ARBA" id="ARBA00007137"/>
    </source>
</evidence>